<dbReference type="OrthoDB" id="9814490at2"/>
<dbReference type="PANTHER" id="PTHR42811">
    <property type="entry name" value="SERINE ACETYLTRANSFERASE"/>
    <property type="match status" value="1"/>
</dbReference>
<reference evidence="2" key="2">
    <citation type="submission" date="2014-07" db="EMBL/GenBank/DDBJ databases">
        <title>Genome sequence of Mangrovimonas yunxiaonensis.</title>
        <authorList>
            <person name="Li Y."/>
            <person name="Zheng T."/>
        </authorList>
    </citation>
    <scope>NUCLEOTIDE SEQUENCE [LARGE SCALE GENOMIC DNA]</scope>
    <source>
        <strain evidence="2">LY01</strain>
    </source>
</reference>
<dbReference type="STRING" id="1197477.IA57_05260"/>
<dbReference type="InterPro" id="IPR001451">
    <property type="entry name" value="Hexapep"/>
</dbReference>
<evidence type="ECO:0000313" key="1">
    <source>
        <dbReference type="EMBL" id="KFB01240.1"/>
    </source>
</evidence>
<organism evidence="1 2">
    <name type="scientific">Mangrovimonas yunxiaonensis</name>
    <dbReference type="NCBI Taxonomy" id="1197477"/>
    <lineage>
        <taxon>Bacteria</taxon>
        <taxon>Pseudomonadati</taxon>
        <taxon>Bacteroidota</taxon>
        <taxon>Flavobacteriia</taxon>
        <taxon>Flavobacteriales</taxon>
        <taxon>Flavobacteriaceae</taxon>
        <taxon>Mangrovimonas</taxon>
    </lineage>
</organism>
<comment type="caution">
    <text evidence="1">The sequence shown here is derived from an EMBL/GenBank/DDBJ whole genome shotgun (WGS) entry which is preliminary data.</text>
</comment>
<dbReference type="Pfam" id="PF00132">
    <property type="entry name" value="Hexapep"/>
    <property type="match status" value="1"/>
</dbReference>
<dbReference type="RefSeq" id="WP_036120152.1">
    <property type="nucleotide sequence ID" value="NZ_BMET01000001.1"/>
</dbReference>
<keyword evidence="1" id="KW-0808">Transferase</keyword>
<protein>
    <submittedName>
        <fullName evidence="1">Transferase</fullName>
    </submittedName>
</protein>
<proteinExistence type="predicted"/>
<keyword evidence="2" id="KW-1185">Reference proteome</keyword>
<dbReference type="Proteomes" id="UP000028521">
    <property type="component" value="Unassembled WGS sequence"/>
</dbReference>
<accession>A0A084TKK4</accession>
<dbReference type="EMBL" id="JPFK01000005">
    <property type="protein sequence ID" value="KFB01240.1"/>
    <property type="molecule type" value="Genomic_DNA"/>
</dbReference>
<dbReference type="Gene3D" id="2.160.10.10">
    <property type="entry name" value="Hexapeptide repeat proteins"/>
    <property type="match status" value="1"/>
</dbReference>
<gene>
    <name evidence="1" type="ORF">IA57_05260</name>
</gene>
<sequence length="146" mass="16220">MKRISIGKALYCFVKDSILSIYCYRNIKVYLCNHLNIGIWELYKKNTILPHPMGIVIGYKVKIGKECKIYHNVTIGTKETQDFKNGHYPNIGDRVTIYPNSIIIGDISIGDNVVIGAGSVVLNDIPSNSIAIGSPAKIVKTAEKHE</sequence>
<dbReference type="InterPro" id="IPR011004">
    <property type="entry name" value="Trimer_LpxA-like_sf"/>
</dbReference>
<dbReference type="AlphaFoldDB" id="A0A084TKK4"/>
<evidence type="ECO:0000313" key="2">
    <source>
        <dbReference type="Proteomes" id="UP000028521"/>
    </source>
</evidence>
<reference evidence="1 2" key="1">
    <citation type="journal article" date="2014" name="Genome Announc.">
        <title>Draft Genome Sequence of the Algicidal Bacterium Mangrovimonas yunxiaonensis Strain LY01.</title>
        <authorList>
            <person name="Li Y."/>
            <person name="Zhu H."/>
            <person name="Li C."/>
            <person name="Zhang H."/>
            <person name="Chen Z."/>
            <person name="Zheng W."/>
            <person name="Xu H."/>
            <person name="Zheng T."/>
        </authorList>
    </citation>
    <scope>NUCLEOTIDE SEQUENCE [LARGE SCALE GENOMIC DNA]</scope>
    <source>
        <strain evidence="1 2">LY01</strain>
    </source>
</reference>
<dbReference type="eggNOG" id="COG1045">
    <property type="taxonomic scope" value="Bacteria"/>
</dbReference>
<dbReference type="SUPFAM" id="SSF51161">
    <property type="entry name" value="Trimeric LpxA-like enzymes"/>
    <property type="match status" value="1"/>
</dbReference>
<name>A0A084TKK4_9FLAO</name>
<dbReference type="GO" id="GO:0016740">
    <property type="term" value="F:transferase activity"/>
    <property type="evidence" value="ECO:0007669"/>
    <property type="project" value="UniProtKB-KW"/>
</dbReference>